<name>M1QFC8_METMZ</name>
<evidence type="ECO:0000313" key="2">
    <source>
        <dbReference type="Proteomes" id="UP000011718"/>
    </source>
</evidence>
<dbReference type="InterPro" id="IPR011011">
    <property type="entry name" value="Znf_FYVE_PHD"/>
</dbReference>
<dbReference type="EMBL" id="CP004144">
    <property type="protein sequence ID" value="AGF95714.1"/>
    <property type="molecule type" value="Genomic_DNA"/>
</dbReference>
<dbReference type="KEGG" id="mmaz:MmTuc01_0265"/>
<protein>
    <recommendedName>
        <fullName evidence="3">Orotate phosphoribosyltransferase</fullName>
    </recommendedName>
</protein>
<reference evidence="1 2" key="1">
    <citation type="journal article" date="2013" name="Genome Announc.">
        <title>Complete Genome of a Methanosarcina mazei Strain Isolated from Sediment Samples from an Amazonian Flooded Area.</title>
        <authorList>
            <person name="Assis das Gracas D."/>
            <person name="Thiago Juca Ramos R."/>
            <person name="Vieira Araujo A.C."/>
            <person name="Zahlouth R."/>
            <person name="Ribeiro Carneiro A."/>
            <person name="Souza Lopes T."/>
            <person name="Azevedo Barauna R."/>
            <person name="Azevedo V."/>
            <person name="Cruz Schneider M.P."/>
            <person name="Pellizari V.H."/>
            <person name="Silva A."/>
        </authorList>
    </citation>
    <scope>NUCLEOTIDE SEQUENCE [LARGE SCALE GENOMIC DNA]</scope>
    <source>
        <strain evidence="1 2">Tuc01</strain>
    </source>
</reference>
<evidence type="ECO:0008006" key="3">
    <source>
        <dbReference type="Google" id="ProtNLM"/>
    </source>
</evidence>
<dbReference type="SUPFAM" id="SSF57903">
    <property type="entry name" value="FYVE/PHD zinc finger"/>
    <property type="match status" value="1"/>
</dbReference>
<organism evidence="1 2">
    <name type="scientific">Methanosarcina mazei Tuc01</name>
    <dbReference type="NCBI Taxonomy" id="1236903"/>
    <lineage>
        <taxon>Archaea</taxon>
        <taxon>Methanobacteriati</taxon>
        <taxon>Methanobacteriota</taxon>
        <taxon>Stenosarchaea group</taxon>
        <taxon>Methanomicrobia</taxon>
        <taxon>Methanosarcinales</taxon>
        <taxon>Methanosarcinaceae</taxon>
        <taxon>Methanosarcina</taxon>
    </lineage>
</organism>
<dbReference type="HOGENOM" id="CLU_3057136_0_0_2"/>
<dbReference type="BioCyc" id="MMAZ1236903:G139K-262-MONOMER"/>
<sequence>MCSICGRPAKLHTCHLCGRPVCSQCMDHKKGVCIKCAGGREGSSPVSEDREFK</sequence>
<gene>
    <name evidence="1" type="ORF">MmTuc01_0265</name>
</gene>
<accession>M1QFC8</accession>
<dbReference type="AlphaFoldDB" id="M1QFC8"/>
<proteinExistence type="predicted"/>
<dbReference type="Proteomes" id="UP000011718">
    <property type="component" value="Chromosome"/>
</dbReference>
<evidence type="ECO:0000313" key="1">
    <source>
        <dbReference type="EMBL" id="AGF95714.1"/>
    </source>
</evidence>